<dbReference type="SUPFAM" id="SSF54909">
    <property type="entry name" value="Dimeric alpha+beta barrel"/>
    <property type="match status" value="1"/>
</dbReference>
<dbReference type="EMBL" id="CP012333">
    <property type="protein sequence ID" value="AKU97847.1"/>
    <property type="molecule type" value="Genomic_DNA"/>
</dbReference>
<keyword evidence="3" id="KW-1185">Reference proteome</keyword>
<dbReference type="STRING" id="1391654.AKJ09_04511"/>
<name>A0A0K1PWF1_9BACT</name>
<dbReference type="Proteomes" id="UP000064967">
    <property type="component" value="Chromosome"/>
</dbReference>
<dbReference type="Gene3D" id="3.30.70.100">
    <property type="match status" value="1"/>
</dbReference>
<dbReference type="InterPro" id="IPR011008">
    <property type="entry name" value="Dimeric_a/b-barrel"/>
</dbReference>
<sequence>MILNFLRFRFRDEVDEATKARALDVLRRTASSDAVAYSVIGQDLGDPAGGYTHSYCVAIPDVAALEQYLRQPAHREGDQFFLPLLSKLARSASSDDMDPGLRDAIGALAQKVLLDDAEWSALFAAIPDLKLG</sequence>
<organism evidence="2 3">
    <name type="scientific">Labilithrix luteola</name>
    <dbReference type="NCBI Taxonomy" id="1391654"/>
    <lineage>
        <taxon>Bacteria</taxon>
        <taxon>Pseudomonadati</taxon>
        <taxon>Myxococcota</taxon>
        <taxon>Polyangia</taxon>
        <taxon>Polyangiales</taxon>
        <taxon>Labilitrichaceae</taxon>
        <taxon>Labilithrix</taxon>
    </lineage>
</organism>
<gene>
    <name evidence="2" type="ORF">AKJ09_04511</name>
</gene>
<protein>
    <recommendedName>
        <fullName evidence="1">Stress-response A/B barrel domain-containing protein</fullName>
    </recommendedName>
</protein>
<dbReference type="PROSITE" id="PS51502">
    <property type="entry name" value="S_R_A_B_BARREL"/>
    <property type="match status" value="1"/>
</dbReference>
<feature type="domain" description="Stress-response A/B barrel" evidence="1">
    <location>
        <begin position="2"/>
        <end position="93"/>
    </location>
</feature>
<dbReference type="OrthoDB" id="5518399at2"/>
<dbReference type="AlphaFoldDB" id="A0A0K1PWF1"/>
<evidence type="ECO:0000313" key="3">
    <source>
        <dbReference type="Proteomes" id="UP000064967"/>
    </source>
</evidence>
<dbReference type="InterPro" id="IPR013097">
    <property type="entry name" value="Dabb"/>
</dbReference>
<dbReference type="RefSeq" id="WP_146648924.1">
    <property type="nucleotide sequence ID" value="NZ_CP012333.1"/>
</dbReference>
<evidence type="ECO:0000313" key="2">
    <source>
        <dbReference type="EMBL" id="AKU97847.1"/>
    </source>
</evidence>
<dbReference type="Pfam" id="PF07876">
    <property type="entry name" value="Dabb"/>
    <property type="match status" value="1"/>
</dbReference>
<reference evidence="2 3" key="1">
    <citation type="submission" date="2015-08" db="EMBL/GenBank/DDBJ databases">
        <authorList>
            <person name="Babu N.S."/>
            <person name="Beckwith C.J."/>
            <person name="Beseler K.G."/>
            <person name="Brison A."/>
            <person name="Carone J.V."/>
            <person name="Caskin T.P."/>
            <person name="Diamond M."/>
            <person name="Durham M.E."/>
            <person name="Foxe J.M."/>
            <person name="Go M."/>
            <person name="Henderson B.A."/>
            <person name="Jones I.B."/>
            <person name="McGettigan J.A."/>
            <person name="Micheletti S.J."/>
            <person name="Nasrallah M.E."/>
            <person name="Ortiz D."/>
            <person name="Piller C.R."/>
            <person name="Privatt S.R."/>
            <person name="Schneider S.L."/>
            <person name="Sharp S."/>
            <person name="Smith T.C."/>
            <person name="Stanton J.D."/>
            <person name="Ullery H.E."/>
            <person name="Wilson R.J."/>
            <person name="Serrano M.G."/>
            <person name="Buck G."/>
            <person name="Lee V."/>
            <person name="Wang Y."/>
            <person name="Carvalho R."/>
            <person name="Voegtly L."/>
            <person name="Shi R."/>
            <person name="Duckworth R."/>
            <person name="Johnson A."/>
            <person name="Loviza R."/>
            <person name="Walstead R."/>
            <person name="Shah Z."/>
            <person name="Kiflezghi M."/>
            <person name="Wade K."/>
            <person name="Ball S.L."/>
            <person name="Bradley K.W."/>
            <person name="Asai D.J."/>
            <person name="Bowman C.A."/>
            <person name="Russell D.A."/>
            <person name="Pope W.H."/>
            <person name="Jacobs-Sera D."/>
            <person name="Hendrix R.W."/>
            <person name="Hatfull G.F."/>
        </authorList>
    </citation>
    <scope>NUCLEOTIDE SEQUENCE [LARGE SCALE GENOMIC DNA]</scope>
    <source>
        <strain evidence="2 3">DSM 27648</strain>
    </source>
</reference>
<evidence type="ECO:0000259" key="1">
    <source>
        <dbReference type="PROSITE" id="PS51502"/>
    </source>
</evidence>
<accession>A0A0K1PWF1</accession>
<dbReference type="KEGG" id="llu:AKJ09_04511"/>
<proteinExistence type="predicted"/>